<protein>
    <submittedName>
        <fullName evidence="2">Hypp5247 protein</fullName>
    </submittedName>
</protein>
<dbReference type="OrthoDB" id="10175623at2759"/>
<sequence length="215" mass="23840">MQEVVKDDTASCKSLPAILNSGDSIYCKISDDDNDNDGDGHILPYAAVAEPSLIEVRKDRENRQAYGQSFTANCHTVRCTTGMHIVAYGVDRKAKTHHVTFYEDCPWAQDERANAASRSIFGDHAATGDVRTYVNTADASGVLSVSQGLGPTLTPKPPDTYWPREFPREGPRNTPNRASLSTLPNTYWPWEIPGNVLRNTPRRASFPKLPSTYWP</sequence>
<gene>
    <name evidence="2" type="primary">Hypp5247</name>
    <name evidence="2" type="ORF">BLAG_LOCUS25158</name>
</gene>
<name>A0A8K0AEP1_BRALA</name>
<keyword evidence="3" id="KW-1185">Reference proteome</keyword>
<dbReference type="EMBL" id="OV696694">
    <property type="protein sequence ID" value="CAH1273995.1"/>
    <property type="molecule type" value="Genomic_DNA"/>
</dbReference>
<accession>A0A8K0AEP1</accession>
<evidence type="ECO:0000256" key="1">
    <source>
        <dbReference type="SAM" id="MobiDB-lite"/>
    </source>
</evidence>
<dbReference type="Proteomes" id="UP000838412">
    <property type="component" value="Chromosome 9"/>
</dbReference>
<proteinExistence type="predicted"/>
<evidence type="ECO:0000313" key="3">
    <source>
        <dbReference type="Proteomes" id="UP000838412"/>
    </source>
</evidence>
<organism evidence="2 3">
    <name type="scientific">Branchiostoma lanceolatum</name>
    <name type="common">Common lancelet</name>
    <name type="synonym">Amphioxus lanceolatum</name>
    <dbReference type="NCBI Taxonomy" id="7740"/>
    <lineage>
        <taxon>Eukaryota</taxon>
        <taxon>Metazoa</taxon>
        <taxon>Chordata</taxon>
        <taxon>Cephalochordata</taxon>
        <taxon>Leptocardii</taxon>
        <taxon>Amphioxiformes</taxon>
        <taxon>Branchiostomatidae</taxon>
        <taxon>Branchiostoma</taxon>
    </lineage>
</organism>
<reference evidence="2" key="1">
    <citation type="submission" date="2022-01" db="EMBL/GenBank/DDBJ databases">
        <authorList>
            <person name="Braso-Vives M."/>
        </authorList>
    </citation>
    <scope>NUCLEOTIDE SEQUENCE</scope>
</reference>
<dbReference type="AlphaFoldDB" id="A0A8K0AEP1"/>
<evidence type="ECO:0000313" key="2">
    <source>
        <dbReference type="EMBL" id="CAH1273995.1"/>
    </source>
</evidence>
<feature type="region of interest" description="Disordered" evidence="1">
    <location>
        <begin position="148"/>
        <end position="180"/>
    </location>
</feature>